<sequence length="261" mass="29406">MRDLSTASRFDFDGAALDETYDFVGDSSRTEQSTAGYWRLWAYEVLRMYSPMCKHPDLSTLPRALIWSKANMGTKKGRGDLNAFKLYLDDLRASQVPGPLPPRASHTGEYTRAELEQFTRPDIELTHYLRPEMDYAAYQRDRLVGLLGVQAFRDVPNEWVNEAIRLMLAMENVIRRAASGMPLELHYPAPTPPPAQRAAAQRPKAQGQAASRSKRTRPPPQKKIVTRTSTPPVATRRQTRSSLLVEASQEAARQAIAHAEQ</sequence>
<comment type="caution">
    <text evidence="1">The sequence shown here is derived from an EMBL/GenBank/DDBJ whole genome shotgun (WGS) entry which is preliminary data.</text>
</comment>
<organism evidence="1 2">
    <name type="scientific">Rhododendron molle</name>
    <name type="common">Chinese azalea</name>
    <name type="synonym">Azalea mollis</name>
    <dbReference type="NCBI Taxonomy" id="49168"/>
    <lineage>
        <taxon>Eukaryota</taxon>
        <taxon>Viridiplantae</taxon>
        <taxon>Streptophyta</taxon>
        <taxon>Embryophyta</taxon>
        <taxon>Tracheophyta</taxon>
        <taxon>Spermatophyta</taxon>
        <taxon>Magnoliopsida</taxon>
        <taxon>eudicotyledons</taxon>
        <taxon>Gunneridae</taxon>
        <taxon>Pentapetalae</taxon>
        <taxon>asterids</taxon>
        <taxon>Ericales</taxon>
        <taxon>Ericaceae</taxon>
        <taxon>Ericoideae</taxon>
        <taxon>Rhodoreae</taxon>
        <taxon>Rhododendron</taxon>
    </lineage>
</organism>
<proteinExistence type="predicted"/>
<keyword evidence="2" id="KW-1185">Reference proteome</keyword>
<protein>
    <submittedName>
        <fullName evidence="1">Uncharacterized protein</fullName>
    </submittedName>
</protein>
<dbReference type="EMBL" id="CM046395">
    <property type="protein sequence ID" value="KAI8542628.1"/>
    <property type="molecule type" value="Genomic_DNA"/>
</dbReference>
<name>A0ACC0MNK5_RHOML</name>
<evidence type="ECO:0000313" key="1">
    <source>
        <dbReference type="EMBL" id="KAI8542628.1"/>
    </source>
</evidence>
<gene>
    <name evidence="1" type="ORF">RHMOL_Rhmol08G0152300</name>
</gene>
<evidence type="ECO:0000313" key="2">
    <source>
        <dbReference type="Proteomes" id="UP001062846"/>
    </source>
</evidence>
<dbReference type="Proteomes" id="UP001062846">
    <property type="component" value="Chromosome 8"/>
</dbReference>
<reference evidence="1" key="1">
    <citation type="submission" date="2022-02" db="EMBL/GenBank/DDBJ databases">
        <title>Plant Genome Project.</title>
        <authorList>
            <person name="Zhang R.-G."/>
        </authorList>
    </citation>
    <scope>NUCLEOTIDE SEQUENCE</scope>
    <source>
        <strain evidence="1">AT1</strain>
    </source>
</reference>
<accession>A0ACC0MNK5</accession>